<feature type="domain" description="Nudix hydrolase" evidence="1">
    <location>
        <begin position="16"/>
        <end position="148"/>
    </location>
</feature>
<dbReference type="SUPFAM" id="SSF55811">
    <property type="entry name" value="Nudix"/>
    <property type="match status" value="1"/>
</dbReference>
<organism evidence="2 3">
    <name type="scientific">Phenylobacterium deserti</name>
    <dbReference type="NCBI Taxonomy" id="1914756"/>
    <lineage>
        <taxon>Bacteria</taxon>
        <taxon>Pseudomonadati</taxon>
        <taxon>Pseudomonadota</taxon>
        <taxon>Alphaproteobacteria</taxon>
        <taxon>Caulobacterales</taxon>
        <taxon>Caulobacteraceae</taxon>
        <taxon>Phenylobacterium</taxon>
    </lineage>
</organism>
<dbReference type="PROSITE" id="PS51462">
    <property type="entry name" value="NUDIX"/>
    <property type="match status" value="1"/>
</dbReference>
<dbReference type="InterPro" id="IPR015797">
    <property type="entry name" value="NUDIX_hydrolase-like_dom_sf"/>
</dbReference>
<reference evidence="3" key="1">
    <citation type="submission" date="2018-05" db="EMBL/GenBank/DDBJ databases">
        <authorList>
            <person name="Li X."/>
        </authorList>
    </citation>
    <scope>NUCLEOTIDE SEQUENCE [LARGE SCALE GENOMIC DNA]</scope>
    <source>
        <strain evidence="3">YIM 73061</strain>
    </source>
</reference>
<sequence>MSVPQFGRPEPGREYPDRPAAFVVVEHAGKLALVRVTLANGGERIDLPGGGLEHGESAGEAAARECGEEAGLRVEIQHRITCADHFFVNDSGRSHNTRGQFFSGRLVGEAPELKVEEDHALVWLEPLEALRSLSREAHAWAVASWLRGARD</sequence>
<dbReference type="Pfam" id="PF00293">
    <property type="entry name" value="NUDIX"/>
    <property type="match status" value="1"/>
</dbReference>
<gene>
    <name evidence="2" type="ORF">DJ018_11810</name>
</gene>
<name>A0A328AJ29_9CAUL</name>
<dbReference type="GO" id="GO:0003824">
    <property type="term" value="F:catalytic activity"/>
    <property type="evidence" value="ECO:0007669"/>
    <property type="project" value="UniProtKB-ARBA"/>
</dbReference>
<dbReference type="PANTHER" id="PTHR43736">
    <property type="entry name" value="ADP-RIBOSE PYROPHOSPHATASE"/>
    <property type="match status" value="1"/>
</dbReference>
<dbReference type="EMBL" id="QFYR01000002">
    <property type="protein sequence ID" value="RAK52858.1"/>
    <property type="molecule type" value="Genomic_DNA"/>
</dbReference>
<dbReference type="OrthoDB" id="9816040at2"/>
<dbReference type="AlphaFoldDB" id="A0A328AJ29"/>
<dbReference type="Gene3D" id="3.90.79.10">
    <property type="entry name" value="Nucleoside Triphosphate Pyrophosphohydrolase"/>
    <property type="match status" value="1"/>
</dbReference>
<evidence type="ECO:0000313" key="3">
    <source>
        <dbReference type="Proteomes" id="UP000249725"/>
    </source>
</evidence>
<keyword evidence="3" id="KW-1185">Reference proteome</keyword>
<protein>
    <submittedName>
        <fullName evidence="2">DNA mismatch repair protein MutT</fullName>
    </submittedName>
</protein>
<evidence type="ECO:0000259" key="1">
    <source>
        <dbReference type="PROSITE" id="PS51462"/>
    </source>
</evidence>
<accession>A0A328AJ29</accession>
<dbReference type="Proteomes" id="UP000249725">
    <property type="component" value="Unassembled WGS sequence"/>
</dbReference>
<dbReference type="RefSeq" id="WP_111515143.1">
    <property type="nucleotide sequence ID" value="NZ_QFYR01000002.1"/>
</dbReference>
<proteinExistence type="predicted"/>
<comment type="caution">
    <text evidence="2">The sequence shown here is derived from an EMBL/GenBank/DDBJ whole genome shotgun (WGS) entry which is preliminary data.</text>
</comment>
<dbReference type="PANTHER" id="PTHR43736:SF1">
    <property type="entry name" value="DIHYDRONEOPTERIN TRIPHOSPHATE DIPHOSPHATASE"/>
    <property type="match status" value="1"/>
</dbReference>
<dbReference type="InterPro" id="IPR000086">
    <property type="entry name" value="NUDIX_hydrolase_dom"/>
</dbReference>
<evidence type="ECO:0000313" key="2">
    <source>
        <dbReference type="EMBL" id="RAK52858.1"/>
    </source>
</evidence>